<dbReference type="RefSeq" id="WP_135983040.1">
    <property type="nucleotide sequence ID" value="NZ_JAASQM010000001.1"/>
</dbReference>
<dbReference type="PROSITE" id="PS50111">
    <property type="entry name" value="CHEMOTAXIS_TRANSDUC_2"/>
    <property type="match status" value="1"/>
</dbReference>
<dbReference type="GO" id="GO:0016020">
    <property type="term" value="C:membrane"/>
    <property type="evidence" value="ECO:0007669"/>
    <property type="project" value="InterPro"/>
</dbReference>
<dbReference type="OrthoDB" id="354287at2"/>
<keyword evidence="7" id="KW-1185">Reference proteome</keyword>
<evidence type="ECO:0000256" key="4">
    <source>
        <dbReference type="SAM" id="Phobius"/>
    </source>
</evidence>
<dbReference type="Proteomes" id="UP000309848">
    <property type="component" value="Unassembled WGS sequence"/>
</dbReference>
<feature type="domain" description="Methyl-accepting transducer" evidence="5">
    <location>
        <begin position="270"/>
        <end position="502"/>
    </location>
</feature>
<feature type="transmembrane region" description="Helical" evidence="4">
    <location>
        <begin position="132"/>
        <end position="150"/>
    </location>
</feature>
<evidence type="ECO:0000256" key="3">
    <source>
        <dbReference type="SAM" id="MobiDB-lite"/>
    </source>
</evidence>
<dbReference type="PANTHER" id="PTHR32089:SF112">
    <property type="entry name" value="LYSOZYME-LIKE PROTEIN-RELATED"/>
    <property type="match status" value="1"/>
</dbReference>
<dbReference type="SMART" id="SM00283">
    <property type="entry name" value="MA"/>
    <property type="match status" value="1"/>
</dbReference>
<evidence type="ECO:0000259" key="5">
    <source>
        <dbReference type="PROSITE" id="PS50111"/>
    </source>
</evidence>
<dbReference type="AlphaFoldDB" id="A0A4S1WSM5"/>
<proteinExistence type="predicted"/>
<dbReference type="SUPFAM" id="SSF58104">
    <property type="entry name" value="Methyl-accepting chemotaxis protein (MCP) signaling domain"/>
    <property type="match status" value="1"/>
</dbReference>
<feature type="region of interest" description="Disordered" evidence="3">
    <location>
        <begin position="235"/>
        <end position="255"/>
    </location>
</feature>
<evidence type="ECO:0000313" key="6">
    <source>
        <dbReference type="EMBL" id="TGX46428.1"/>
    </source>
</evidence>
<dbReference type="Gene3D" id="1.10.287.950">
    <property type="entry name" value="Methyl-accepting chemotaxis protein"/>
    <property type="match status" value="1"/>
</dbReference>
<keyword evidence="4" id="KW-1133">Transmembrane helix</keyword>
<feature type="transmembrane region" description="Helical" evidence="4">
    <location>
        <begin position="63"/>
        <end position="82"/>
    </location>
</feature>
<comment type="caution">
    <text evidence="6">The sequence shown here is derived from an EMBL/GenBank/DDBJ whole genome shotgun (WGS) entry which is preliminary data.</text>
</comment>
<accession>A0A4S1WSM5</accession>
<dbReference type="EMBL" id="SRXU01000001">
    <property type="protein sequence ID" value="TGX46428.1"/>
    <property type="molecule type" value="Genomic_DNA"/>
</dbReference>
<gene>
    <name evidence="6" type="ORF">E5A74_04590</name>
</gene>
<reference evidence="6 7" key="1">
    <citation type="submission" date="2019-04" db="EMBL/GenBank/DDBJ databases">
        <title>Sphingomonas psychrotolerans sp. nov., isolated from soil in the Tianshan Mountains, Xinjiang, China.</title>
        <authorList>
            <person name="Luo Y."/>
            <person name="Sheng H."/>
        </authorList>
    </citation>
    <scope>NUCLEOTIDE SEQUENCE [LARGE SCALE GENOMIC DNA]</scope>
    <source>
        <strain evidence="6 7">KIS18-15</strain>
    </source>
</reference>
<feature type="compositionally biased region" description="Basic and acidic residues" evidence="3">
    <location>
        <begin position="240"/>
        <end position="255"/>
    </location>
</feature>
<sequence>MISALRSLTSRVARTVYGRWVVLPEDLVRTQIKSTSHGFPFTFTMGVIVSIGMMAMFRETEHLVFRCIALIIHLGILGTLLVRYLRQQKRNWQVDDARRSIRITVAQAAMAATGWMVFLGACGMSASEHERVVVATVITGVIAVGALRYAALPPASLAFLFTANLVALAFAVLWDMPLGMSVFLAVFVMLLGRFIVEQAALVASQFESGQARALAEHERDLLRAEAQREEWQRQATAAEARTRAETESRRSRDEEVRRIANRFEHLFVRSITDLAAAADQTRQSAELLTLSARTSQDQVRSVVGNVGEAEMGASVLLGESANLGHSRTAVETSIAAQEATTAHLHTLSLAADDRFATLVGYASSAGTIADLIAEVAARTNLLALNASIEAARAGAAGHGFAVVAQEVKALASQTAVATKDIRCRLTQITEAVNSTASIVGDMRASFDRISEVAGAVEQAMARQGNVIRSIQQYAGSAASLASNLHGSATIAEQAADAAAEVTGELGTVTTDLVDKTQLLMREMRSFIETLEAA</sequence>
<feature type="transmembrane region" description="Helical" evidence="4">
    <location>
        <begin position="39"/>
        <end position="57"/>
    </location>
</feature>
<dbReference type="PANTHER" id="PTHR32089">
    <property type="entry name" value="METHYL-ACCEPTING CHEMOTAXIS PROTEIN MCPB"/>
    <property type="match status" value="1"/>
</dbReference>
<keyword evidence="4" id="KW-0472">Membrane</keyword>
<feature type="transmembrane region" description="Helical" evidence="4">
    <location>
        <begin position="103"/>
        <end position="126"/>
    </location>
</feature>
<evidence type="ECO:0000256" key="1">
    <source>
        <dbReference type="ARBA" id="ARBA00023224"/>
    </source>
</evidence>
<organism evidence="6 7">
    <name type="scientific">Sphingomonas naasensis</name>
    <dbReference type="NCBI Taxonomy" id="1344951"/>
    <lineage>
        <taxon>Bacteria</taxon>
        <taxon>Pseudomonadati</taxon>
        <taxon>Pseudomonadota</taxon>
        <taxon>Alphaproteobacteria</taxon>
        <taxon>Sphingomonadales</taxon>
        <taxon>Sphingomonadaceae</taxon>
        <taxon>Sphingomonas</taxon>
    </lineage>
</organism>
<dbReference type="InterPro" id="IPR004089">
    <property type="entry name" value="MCPsignal_dom"/>
</dbReference>
<evidence type="ECO:0000313" key="7">
    <source>
        <dbReference type="Proteomes" id="UP000309848"/>
    </source>
</evidence>
<dbReference type="Pfam" id="PF00015">
    <property type="entry name" value="MCPsignal"/>
    <property type="match status" value="1"/>
</dbReference>
<protein>
    <recommendedName>
        <fullName evidence="5">Methyl-accepting transducer domain-containing protein</fullName>
    </recommendedName>
</protein>
<dbReference type="GO" id="GO:0007165">
    <property type="term" value="P:signal transduction"/>
    <property type="evidence" value="ECO:0007669"/>
    <property type="project" value="UniProtKB-KW"/>
</dbReference>
<keyword evidence="4" id="KW-0812">Transmembrane</keyword>
<evidence type="ECO:0000256" key="2">
    <source>
        <dbReference type="PROSITE-ProRule" id="PRU00284"/>
    </source>
</evidence>
<name>A0A4S1WSM5_9SPHN</name>
<keyword evidence="1 2" id="KW-0807">Transducer</keyword>